<dbReference type="InterPro" id="IPR036291">
    <property type="entry name" value="NAD(P)-bd_dom_sf"/>
</dbReference>
<reference evidence="8 9" key="1">
    <citation type="submission" date="2015-11" db="EMBL/GenBank/DDBJ databases">
        <title>Draft genome of Sulfurovum riftiae 1812E, a member of the Epsilonproteobacteria isolated from the tube of the deep-sea hydrothermal vent tubewom Riftia pachyptila.</title>
        <authorList>
            <person name="Vetriani C."/>
            <person name="Giovannelli D."/>
        </authorList>
    </citation>
    <scope>NUCLEOTIDE SEQUENCE [LARGE SCALE GENOMIC DNA]</scope>
    <source>
        <strain evidence="8 9">1812E</strain>
    </source>
</reference>
<dbReference type="Pfam" id="PF02800">
    <property type="entry name" value="Gp_dh_C"/>
    <property type="match status" value="1"/>
</dbReference>
<name>A0A151CHL4_9BACT</name>
<dbReference type="PRINTS" id="PR00078">
    <property type="entry name" value="G3PDHDRGNASE"/>
</dbReference>
<accession>A0A151CHL4</accession>
<dbReference type="PIRSF" id="PIRSF000149">
    <property type="entry name" value="GAP_DH"/>
    <property type="match status" value="1"/>
</dbReference>
<evidence type="ECO:0000313" key="8">
    <source>
        <dbReference type="EMBL" id="KYJ86753.1"/>
    </source>
</evidence>
<evidence type="ECO:0000256" key="2">
    <source>
        <dbReference type="ARBA" id="ARBA00023002"/>
    </source>
</evidence>
<organism evidence="8 9">
    <name type="scientific">Sulfurovum riftiae</name>
    <dbReference type="NCBI Taxonomy" id="1630136"/>
    <lineage>
        <taxon>Bacteria</taxon>
        <taxon>Pseudomonadati</taxon>
        <taxon>Campylobacterota</taxon>
        <taxon>Epsilonproteobacteria</taxon>
        <taxon>Campylobacterales</taxon>
        <taxon>Sulfurovaceae</taxon>
        <taxon>Sulfurovum</taxon>
    </lineage>
</organism>
<comment type="subunit">
    <text evidence="1">Homotetramer.</text>
</comment>
<comment type="similarity">
    <text evidence="6">Belongs to the glyceraldehyde-3-phosphate dehydrogenase family.</text>
</comment>
<dbReference type="OrthoDB" id="5372293at2"/>
<evidence type="ECO:0000256" key="6">
    <source>
        <dbReference type="RuleBase" id="RU000397"/>
    </source>
</evidence>
<dbReference type="InterPro" id="IPR020829">
    <property type="entry name" value="GlycerAld_3-P_DH_cat"/>
</dbReference>
<evidence type="ECO:0000313" key="9">
    <source>
        <dbReference type="Proteomes" id="UP000075359"/>
    </source>
</evidence>
<gene>
    <name evidence="8" type="ORF">AS592_07960</name>
</gene>
<dbReference type="Gene3D" id="3.40.50.720">
    <property type="entry name" value="NAD(P)-binding Rossmann-like Domain"/>
    <property type="match status" value="1"/>
</dbReference>
<dbReference type="EMBL" id="LNKT01000012">
    <property type="protein sequence ID" value="KYJ86753.1"/>
    <property type="molecule type" value="Genomic_DNA"/>
</dbReference>
<keyword evidence="4" id="KW-0520">NAD</keyword>
<dbReference type="PANTHER" id="PTHR43148">
    <property type="entry name" value="GLYCERALDEHYDE-3-PHOSPHATE DEHYDROGENASE 2"/>
    <property type="match status" value="1"/>
</dbReference>
<evidence type="ECO:0000256" key="3">
    <source>
        <dbReference type="PIRSR" id="PIRSR000149-1"/>
    </source>
</evidence>
<keyword evidence="4" id="KW-0547">Nucleotide-binding</keyword>
<evidence type="ECO:0000259" key="7">
    <source>
        <dbReference type="SMART" id="SM00846"/>
    </source>
</evidence>
<dbReference type="SMART" id="SM00846">
    <property type="entry name" value="Gp_dh_N"/>
    <property type="match status" value="1"/>
</dbReference>
<dbReference type="RefSeq" id="WP_082792042.1">
    <property type="nucleotide sequence ID" value="NZ_LNKT01000012.1"/>
</dbReference>
<dbReference type="FunFam" id="3.40.50.720:FF:000001">
    <property type="entry name" value="Glyceraldehyde-3-phosphate dehydrogenase"/>
    <property type="match status" value="1"/>
</dbReference>
<proteinExistence type="inferred from homology"/>
<evidence type="ECO:0000256" key="4">
    <source>
        <dbReference type="PIRSR" id="PIRSR000149-3"/>
    </source>
</evidence>
<dbReference type="Proteomes" id="UP000075359">
    <property type="component" value="Unassembled WGS sequence"/>
</dbReference>
<protein>
    <recommendedName>
        <fullName evidence="7">Glyceraldehyde 3-phosphate dehydrogenase NAD(P) binding domain-containing protein</fullName>
    </recommendedName>
</protein>
<keyword evidence="9" id="KW-1185">Reference proteome</keyword>
<dbReference type="Pfam" id="PF00044">
    <property type="entry name" value="Gp_dh_N"/>
    <property type="match status" value="1"/>
</dbReference>
<dbReference type="STRING" id="1630136.AS592_07960"/>
<dbReference type="CDD" id="cd05214">
    <property type="entry name" value="GAPDH_I_N"/>
    <property type="match status" value="1"/>
</dbReference>
<comment type="caution">
    <text evidence="8">The sequence shown here is derived from an EMBL/GenBank/DDBJ whole genome shotgun (WGS) entry which is preliminary data.</text>
</comment>
<feature type="binding site" evidence="4">
    <location>
        <position position="37"/>
    </location>
    <ligand>
        <name>NAD(+)</name>
        <dbReference type="ChEBI" id="CHEBI:57540"/>
    </ligand>
</feature>
<dbReference type="SUPFAM" id="SSF51735">
    <property type="entry name" value="NAD(P)-binding Rossmann-fold domains"/>
    <property type="match status" value="1"/>
</dbReference>
<feature type="active site" description="Nucleophile" evidence="3">
    <location>
        <position position="153"/>
    </location>
</feature>
<feature type="binding site" evidence="4">
    <location>
        <position position="123"/>
    </location>
    <ligand>
        <name>NAD(+)</name>
        <dbReference type="ChEBI" id="CHEBI:57540"/>
    </ligand>
</feature>
<keyword evidence="2" id="KW-0560">Oxidoreductase</keyword>
<dbReference type="InterPro" id="IPR020828">
    <property type="entry name" value="GlycerAld_3-P_DH_NAD(P)-bd"/>
</dbReference>
<feature type="domain" description="Glyceraldehyde 3-phosphate dehydrogenase NAD(P) binding" evidence="7">
    <location>
        <begin position="6"/>
        <end position="153"/>
    </location>
</feature>
<dbReference type="InterPro" id="IPR020831">
    <property type="entry name" value="GlycerAld/Erythrose_P_DH"/>
</dbReference>
<feature type="site" description="Activates thiol group during catalysis" evidence="5">
    <location>
        <position position="180"/>
    </location>
</feature>
<dbReference type="GO" id="GO:0051287">
    <property type="term" value="F:NAD binding"/>
    <property type="evidence" value="ECO:0007669"/>
    <property type="project" value="InterPro"/>
</dbReference>
<evidence type="ECO:0000256" key="5">
    <source>
        <dbReference type="PIRSR" id="PIRSR000149-4"/>
    </source>
</evidence>
<dbReference type="SUPFAM" id="SSF55347">
    <property type="entry name" value="Glyceraldehyde-3-phosphate dehydrogenase-like, C-terminal domain"/>
    <property type="match status" value="1"/>
</dbReference>
<dbReference type="AlphaFoldDB" id="A0A151CHL4"/>
<feature type="binding site" evidence="4">
    <location>
        <begin position="15"/>
        <end position="16"/>
    </location>
    <ligand>
        <name>NAD(+)</name>
        <dbReference type="ChEBI" id="CHEBI:57540"/>
    </ligand>
</feature>
<evidence type="ECO:0000256" key="1">
    <source>
        <dbReference type="ARBA" id="ARBA00011881"/>
    </source>
</evidence>
<feature type="binding site" evidence="4">
    <location>
        <position position="318"/>
    </location>
    <ligand>
        <name>NAD(+)</name>
        <dbReference type="ChEBI" id="CHEBI:57540"/>
    </ligand>
</feature>
<dbReference type="GO" id="GO:0016620">
    <property type="term" value="F:oxidoreductase activity, acting on the aldehyde or oxo group of donors, NAD or NADP as acceptor"/>
    <property type="evidence" value="ECO:0007669"/>
    <property type="project" value="InterPro"/>
</dbReference>
<dbReference type="Gene3D" id="3.30.360.10">
    <property type="entry name" value="Dihydrodipicolinate Reductase, domain 2"/>
    <property type="match status" value="1"/>
</dbReference>
<sequence length="336" mass="37794">MTKKKIRVFINGFGRIGRAVARIMLEDECCELVGINDICSYEQMAYLLKYDSVYGTLPYVVNVEDDILFIGTQKVQLFSEADPSNMDLRVMEIDVVLQCSGMFLTTASNLPLIRNGAKKVIVSAPSSDDMPTYIYGVNHKKYRDEPVISNSSCSANAIVPIFQIVDTYFGIESAMMSMYHSYTVYQNLLDSKHYSDDIRRTRSATQNIIPLMSSAAEATETFFPHLKGKMYAKSIRVPVPSTTLYELHIQIGKKTGVQEVNQVLREEIGGTYSDILDVTELPGSSLEYIQSPYSAVLNLSLTAVVEEDLLRISAWQDNEYGYAKRVVDMAKYIAQY</sequence>